<dbReference type="KEGG" id="satk:SA2016_3405"/>
<organism evidence="1 2">
    <name type="scientific">Sinomonas atrocyanea</name>
    <dbReference type="NCBI Taxonomy" id="37927"/>
    <lineage>
        <taxon>Bacteria</taxon>
        <taxon>Bacillati</taxon>
        <taxon>Actinomycetota</taxon>
        <taxon>Actinomycetes</taxon>
        <taxon>Micrococcales</taxon>
        <taxon>Micrococcaceae</taxon>
        <taxon>Sinomonas</taxon>
    </lineage>
</organism>
<evidence type="ECO:0000313" key="2">
    <source>
        <dbReference type="Proteomes" id="UP000070134"/>
    </source>
</evidence>
<dbReference type="EMBL" id="CP014518">
    <property type="protein sequence ID" value="AMM34066.1"/>
    <property type="molecule type" value="Genomic_DNA"/>
</dbReference>
<dbReference type="AlphaFoldDB" id="A0A127A4P8"/>
<dbReference type="STRING" id="37927.SA2016_3405"/>
<proteinExistence type="predicted"/>
<keyword evidence="2" id="KW-1185">Reference proteome</keyword>
<accession>A0A127A4P8</accession>
<evidence type="ECO:0000313" key="1">
    <source>
        <dbReference type="EMBL" id="AMM34066.1"/>
    </source>
</evidence>
<dbReference type="RefSeq" id="WP_157089142.1">
    <property type="nucleotide sequence ID" value="NZ_CP014518.1"/>
</dbReference>
<sequence length="57" mass="5994">MLGAVDLTVSAHDGGSTVRWSQDLGLARLGRVGSWAAGAVAPLLYRPLLKRLLRHGG</sequence>
<dbReference type="Proteomes" id="UP000070134">
    <property type="component" value="Chromosome"/>
</dbReference>
<reference evidence="1 2" key="1">
    <citation type="submission" date="2016-02" db="EMBL/GenBank/DDBJ databases">
        <title>Complete genome of Sinomonas atrocyanea KCTC 3377.</title>
        <authorList>
            <person name="Kim K.M."/>
        </authorList>
    </citation>
    <scope>NUCLEOTIDE SEQUENCE [LARGE SCALE GENOMIC DNA]</scope>
    <source>
        <strain evidence="1 2">KCTC 3377</strain>
    </source>
</reference>
<protein>
    <submittedName>
        <fullName evidence="1">Uncharacterized protein</fullName>
    </submittedName>
</protein>
<name>A0A127A4P8_9MICC</name>
<gene>
    <name evidence="1" type="ORF">SA2016_3405</name>
</gene>